<accession>A0A0B9AFA2</accession>
<organism evidence="2 4">
    <name type="scientific">Novosphingobium subterraneum</name>
    <dbReference type="NCBI Taxonomy" id="48936"/>
    <lineage>
        <taxon>Bacteria</taxon>
        <taxon>Pseudomonadati</taxon>
        <taxon>Pseudomonadota</taxon>
        <taxon>Alphaproteobacteria</taxon>
        <taxon>Sphingomonadales</taxon>
        <taxon>Sphingomonadaceae</taxon>
        <taxon>Novosphingobium</taxon>
    </lineage>
</organism>
<dbReference type="Proteomes" id="UP000031338">
    <property type="component" value="Unassembled WGS sequence"/>
</dbReference>
<comment type="caution">
    <text evidence="2">The sequence shown here is derived from an EMBL/GenBank/DDBJ whole genome shotgun (WGS) entry which is preliminary data.</text>
</comment>
<evidence type="ECO:0000256" key="1">
    <source>
        <dbReference type="SAM" id="MobiDB-lite"/>
    </source>
</evidence>
<proteinExistence type="predicted"/>
<gene>
    <name evidence="2" type="ORF">NJ75_00056</name>
    <name evidence="3" type="ORF">NJ75_00278</name>
</gene>
<sequence length="165" mass="18324">MNKVFDLGQFDLDLTLRDASVDPLVTPTRRSLANASIGIEAFDAYYSARELYEALQGVFQGTPGAKNKLTQVLSCQCDDYQRCLYYTLAGRGIVQMLDDLEWLLDLLRPRCEMSGKLLRSGERPAPQVNPYVASEPDGPVPARSADFVEGPSWYLDPSLGGRIED</sequence>
<dbReference type="PATRIC" id="fig|48936.3.peg.285"/>
<name>A0A0B9AFA2_9SPHN</name>
<dbReference type="RefSeq" id="WP_039330696.1">
    <property type="nucleotide sequence ID" value="NZ_JRVC01000001.1"/>
</dbReference>
<dbReference type="STRING" id="48936.NJ75_00056"/>
<reference evidence="2 4" key="1">
    <citation type="submission" date="2014-10" db="EMBL/GenBank/DDBJ databases">
        <title>Draft genome sequence of Novosphingobium subterraneum DSM 12447.</title>
        <authorList>
            <person name="Gan H.M."/>
            <person name="Gan H.Y."/>
            <person name="Savka M.A."/>
        </authorList>
    </citation>
    <scope>NUCLEOTIDE SEQUENCE [LARGE SCALE GENOMIC DNA]</scope>
    <source>
        <strain evidence="2 4">DSM 12447</strain>
    </source>
</reference>
<feature type="region of interest" description="Disordered" evidence="1">
    <location>
        <begin position="118"/>
        <end position="146"/>
    </location>
</feature>
<evidence type="ECO:0000313" key="3">
    <source>
        <dbReference type="EMBL" id="KHS49575.1"/>
    </source>
</evidence>
<dbReference type="EMBL" id="JRVC01000001">
    <property type="protein sequence ID" value="KHS49353.1"/>
    <property type="molecule type" value="Genomic_DNA"/>
</dbReference>
<evidence type="ECO:0000313" key="4">
    <source>
        <dbReference type="Proteomes" id="UP000031338"/>
    </source>
</evidence>
<dbReference type="AlphaFoldDB" id="A0A0B9AFA2"/>
<evidence type="ECO:0000313" key="2">
    <source>
        <dbReference type="EMBL" id="KHS49353.1"/>
    </source>
</evidence>
<dbReference type="EMBL" id="JRVC01000001">
    <property type="protein sequence ID" value="KHS49575.1"/>
    <property type="molecule type" value="Genomic_DNA"/>
</dbReference>
<protein>
    <submittedName>
        <fullName evidence="2">Uncharacterized protein</fullName>
    </submittedName>
</protein>
<keyword evidence="4" id="KW-1185">Reference proteome</keyword>